<evidence type="ECO:0000313" key="3">
    <source>
        <dbReference type="Proteomes" id="UP000252008"/>
    </source>
</evidence>
<evidence type="ECO:0000313" key="2">
    <source>
        <dbReference type="EMBL" id="SRX81350.1"/>
    </source>
</evidence>
<gene>
    <name evidence="2" type="ORF">MPP7335_03100</name>
</gene>
<dbReference type="EMBL" id="UEGS01000001">
    <property type="protein sequence ID" value="SRX81350.1"/>
    <property type="molecule type" value="Genomic_DNA"/>
</dbReference>
<reference evidence="2 3" key="1">
    <citation type="submission" date="2018-05" db="EMBL/GenBank/DDBJ databases">
        <authorList>
            <consortium name="IHU Genomes"/>
        </authorList>
    </citation>
    <scope>NUCLEOTIDE SEQUENCE [LARGE SCALE GENOMIC DNA]</scope>
    <source>
        <strain evidence="2 3">P7335</strain>
    </source>
</reference>
<name>A0A375YJQ1_MYCPF</name>
<dbReference type="Proteomes" id="UP000252008">
    <property type="component" value="Unassembled WGS sequence"/>
</dbReference>
<proteinExistence type="predicted"/>
<accession>A0A375YJQ1</accession>
<feature type="domain" description="DUF1214" evidence="1">
    <location>
        <begin position="270"/>
        <end position="352"/>
    </location>
</feature>
<protein>
    <recommendedName>
        <fullName evidence="1">DUF1214 domain-containing protein</fullName>
    </recommendedName>
</protein>
<keyword evidence="3" id="KW-1185">Reference proteome</keyword>
<sequence>MVRLCLTMDAKGNGWAPAGLEAWQLVQQMLADLTKTVIEDSINERELLEGLTVVAKATALCTEISVEADPENPRFSDMCTDNRLIGGSNPDGRYLLAMIRGDRTYRVTGHRGDSAYLGFQVLAGTGLTPRRMAAYLGDRELRCYSGTFSFILSAVEPTPEVLGTSQWVQIPEDASAIVVREYIADADSELAAMMTIECLDSARLQPLSDDAVAQAFTAMAWSIVKLATLHRTIKPELLEAPNVLVTAQSAEIGGDVSTPDNLYMIGSFKLDPDESLVLEFTPPDTRYWNVTLESVWHECLEPRRRRSSVTNKGVRPEPTGRVRIAIGANDFGHGHWLDTGGRQRGFVVVRWLDNPEPPALHCEVVRGSAD</sequence>
<dbReference type="Pfam" id="PF06742">
    <property type="entry name" value="DUF1214"/>
    <property type="match status" value="1"/>
</dbReference>
<organism evidence="2 3">
    <name type="scientific">Mycolicibacterium parafortuitum</name>
    <name type="common">Mycobacterium parafortuitum</name>
    <dbReference type="NCBI Taxonomy" id="39692"/>
    <lineage>
        <taxon>Bacteria</taxon>
        <taxon>Bacillati</taxon>
        <taxon>Actinomycetota</taxon>
        <taxon>Actinomycetes</taxon>
        <taxon>Mycobacteriales</taxon>
        <taxon>Mycobacteriaceae</taxon>
        <taxon>Mycolicibacterium</taxon>
    </lineage>
</organism>
<dbReference type="InterPro" id="IPR010621">
    <property type="entry name" value="DUF1214"/>
</dbReference>
<dbReference type="STRING" id="39692.BST38_22350"/>
<evidence type="ECO:0000259" key="1">
    <source>
        <dbReference type="Pfam" id="PF06742"/>
    </source>
</evidence>
<dbReference type="AlphaFoldDB" id="A0A375YJQ1"/>